<name>A0A518FX16_9PLAN</name>
<dbReference type="PANTHER" id="PTHR30093:SF2">
    <property type="entry name" value="TYPE II SECRETION SYSTEM PROTEIN H"/>
    <property type="match status" value="1"/>
</dbReference>
<dbReference type="EMBL" id="CP036317">
    <property type="protein sequence ID" value="QDV20928.1"/>
    <property type="molecule type" value="Genomic_DNA"/>
</dbReference>
<dbReference type="InterPro" id="IPR012902">
    <property type="entry name" value="N_methyl_site"/>
</dbReference>
<dbReference type="PANTHER" id="PTHR30093">
    <property type="entry name" value="GENERAL SECRETION PATHWAY PROTEIN G"/>
    <property type="match status" value="1"/>
</dbReference>
<dbReference type="InterPro" id="IPR045584">
    <property type="entry name" value="Pilin-like"/>
</dbReference>
<gene>
    <name evidence="4" type="ORF">Pan153_56080</name>
</gene>
<keyword evidence="2" id="KW-0472">Membrane</keyword>
<evidence type="ECO:0000313" key="4">
    <source>
        <dbReference type="EMBL" id="QDV20928.1"/>
    </source>
</evidence>
<evidence type="ECO:0000256" key="1">
    <source>
        <dbReference type="SAM" id="MobiDB-lite"/>
    </source>
</evidence>
<protein>
    <recommendedName>
        <fullName evidence="3">DUF1559 domain-containing protein</fullName>
    </recommendedName>
</protein>
<keyword evidence="2" id="KW-1133">Transmembrane helix</keyword>
<feature type="region of interest" description="Disordered" evidence="1">
    <location>
        <begin position="177"/>
        <end position="198"/>
    </location>
</feature>
<dbReference type="Proteomes" id="UP000320839">
    <property type="component" value="Chromosome"/>
</dbReference>
<dbReference type="NCBIfam" id="TIGR02532">
    <property type="entry name" value="IV_pilin_GFxxxE"/>
    <property type="match status" value="1"/>
</dbReference>
<dbReference type="AlphaFoldDB" id="A0A518FX16"/>
<feature type="domain" description="DUF1559" evidence="3">
    <location>
        <begin position="45"/>
        <end position="330"/>
    </location>
</feature>
<dbReference type="SUPFAM" id="SSF54523">
    <property type="entry name" value="Pili subunits"/>
    <property type="match status" value="1"/>
</dbReference>
<keyword evidence="2" id="KW-0812">Transmembrane</keyword>
<dbReference type="Pfam" id="PF07596">
    <property type="entry name" value="SBP_bac_10"/>
    <property type="match status" value="1"/>
</dbReference>
<evidence type="ECO:0000313" key="5">
    <source>
        <dbReference type="Proteomes" id="UP000320839"/>
    </source>
</evidence>
<evidence type="ECO:0000256" key="2">
    <source>
        <dbReference type="SAM" id="Phobius"/>
    </source>
</evidence>
<dbReference type="OrthoDB" id="269098at2"/>
<evidence type="ECO:0000259" key="3">
    <source>
        <dbReference type="Pfam" id="PF07596"/>
    </source>
</evidence>
<proteinExistence type="predicted"/>
<dbReference type="Gene3D" id="3.30.700.10">
    <property type="entry name" value="Glycoprotein, Type 4 Pilin"/>
    <property type="match status" value="1"/>
</dbReference>
<dbReference type="Pfam" id="PF07963">
    <property type="entry name" value="N_methyl"/>
    <property type="match status" value="1"/>
</dbReference>
<feature type="region of interest" description="Disordered" evidence="1">
    <location>
        <begin position="285"/>
        <end position="305"/>
    </location>
</feature>
<feature type="transmembrane region" description="Helical" evidence="2">
    <location>
        <begin position="12"/>
        <end position="37"/>
    </location>
</feature>
<reference evidence="4 5" key="1">
    <citation type="submission" date="2019-02" db="EMBL/GenBank/DDBJ databases">
        <title>Deep-cultivation of Planctomycetes and their phenomic and genomic characterization uncovers novel biology.</title>
        <authorList>
            <person name="Wiegand S."/>
            <person name="Jogler M."/>
            <person name="Boedeker C."/>
            <person name="Pinto D."/>
            <person name="Vollmers J."/>
            <person name="Rivas-Marin E."/>
            <person name="Kohn T."/>
            <person name="Peeters S.H."/>
            <person name="Heuer A."/>
            <person name="Rast P."/>
            <person name="Oberbeckmann S."/>
            <person name="Bunk B."/>
            <person name="Jeske O."/>
            <person name="Meyerdierks A."/>
            <person name="Storesund J.E."/>
            <person name="Kallscheuer N."/>
            <person name="Luecker S."/>
            <person name="Lage O.M."/>
            <person name="Pohl T."/>
            <person name="Merkel B.J."/>
            <person name="Hornburger P."/>
            <person name="Mueller R.-W."/>
            <person name="Bruemmer F."/>
            <person name="Labrenz M."/>
            <person name="Spormann A.M."/>
            <person name="Op den Camp H."/>
            <person name="Overmann J."/>
            <person name="Amann R."/>
            <person name="Jetten M.S.M."/>
            <person name="Mascher T."/>
            <person name="Medema M.H."/>
            <person name="Devos D.P."/>
            <person name="Kaster A.-K."/>
            <person name="Ovreas L."/>
            <person name="Rohde M."/>
            <person name="Galperin M.Y."/>
            <person name="Jogler C."/>
        </authorList>
    </citation>
    <scope>NUCLEOTIDE SEQUENCE [LARGE SCALE GENOMIC DNA]</scope>
    <source>
        <strain evidence="4 5">Pan153</strain>
    </source>
</reference>
<dbReference type="InterPro" id="IPR011453">
    <property type="entry name" value="DUF1559"/>
</dbReference>
<accession>A0A518FX16</accession>
<sequence length="354" mass="38062">MQTRNEKQTQRNGFSLVELIVVIVIVVILAALTLPAIQSSRDHGSRKIACLNNMRNIGLAVVNCSAGNEMQLPLLVDPNLAVSTDEVPNPQAALDNLSWCTTVLPFLDNVGFRQRWDATASQAASATKNEEAISLLSNLNQVRFPVFSCPDDQFNTDRGALSYAANVGYVTSHYNSAGDRAHRPDSADGGLDGDTSTTEDIPVKFASGVFWRPYSTRMSLDFISQEGDGLTQTLLLSENLQAGDWSSTDTGSLGFGIDMQGVYSSGSTTLALPAKFDLINATTSTNSSIGSKSGAKKSRAWRPSSNHPGGAVNVIFCDGSGKWLTPEIDPAIYARLLTPAGEKYQQRKVKGTDY</sequence>
<organism evidence="4 5">
    <name type="scientific">Gimesia panareensis</name>
    <dbReference type="NCBI Taxonomy" id="2527978"/>
    <lineage>
        <taxon>Bacteria</taxon>
        <taxon>Pseudomonadati</taxon>
        <taxon>Planctomycetota</taxon>
        <taxon>Planctomycetia</taxon>
        <taxon>Planctomycetales</taxon>
        <taxon>Planctomycetaceae</taxon>
        <taxon>Gimesia</taxon>
    </lineage>
</organism>
<dbReference type="RefSeq" id="WP_145459498.1">
    <property type="nucleotide sequence ID" value="NZ_CP036317.1"/>
</dbReference>